<dbReference type="AlphaFoldDB" id="A0A3P7JP69"/>
<keyword evidence="3" id="KW-1185">Reference proteome</keyword>
<dbReference type="EMBL" id="UYYB01137542">
    <property type="protein sequence ID" value="VDM85216.1"/>
    <property type="molecule type" value="Genomic_DNA"/>
</dbReference>
<reference evidence="2 3" key="1">
    <citation type="submission" date="2018-11" db="EMBL/GenBank/DDBJ databases">
        <authorList>
            <consortium name="Pathogen Informatics"/>
        </authorList>
    </citation>
    <scope>NUCLEOTIDE SEQUENCE [LARGE SCALE GENOMIC DNA]</scope>
</reference>
<evidence type="ECO:0000313" key="3">
    <source>
        <dbReference type="Proteomes" id="UP000270094"/>
    </source>
</evidence>
<evidence type="ECO:0000313" key="2">
    <source>
        <dbReference type="EMBL" id="VDM85216.1"/>
    </source>
</evidence>
<accession>A0A3P7JP69</accession>
<sequence length="110" mass="12095">MIIQVSYPTDLEVPPNCAVCSCAPHEDYDETIKCKPVKDIRLWTLANGGPFWTVNGRRADSGNGSMGEDNVSDLGTESENAEPAELDATAQFYEEVAESMERIQGFTFSE</sequence>
<organism evidence="2 3">
    <name type="scientific">Strongylus vulgaris</name>
    <name type="common">Blood worm</name>
    <dbReference type="NCBI Taxonomy" id="40348"/>
    <lineage>
        <taxon>Eukaryota</taxon>
        <taxon>Metazoa</taxon>
        <taxon>Ecdysozoa</taxon>
        <taxon>Nematoda</taxon>
        <taxon>Chromadorea</taxon>
        <taxon>Rhabditida</taxon>
        <taxon>Rhabditina</taxon>
        <taxon>Rhabditomorpha</taxon>
        <taxon>Strongyloidea</taxon>
        <taxon>Strongylidae</taxon>
        <taxon>Strongylus</taxon>
    </lineage>
</organism>
<protein>
    <submittedName>
        <fullName evidence="2">Uncharacterized protein</fullName>
    </submittedName>
</protein>
<evidence type="ECO:0000256" key="1">
    <source>
        <dbReference type="SAM" id="MobiDB-lite"/>
    </source>
</evidence>
<proteinExistence type="predicted"/>
<dbReference type="Proteomes" id="UP000270094">
    <property type="component" value="Unassembled WGS sequence"/>
</dbReference>
<feature type="region of interest" description="Disordered" evidence="1">
    <location>
        <begin position="56"/>
        <end position="82"/>
    </location>
</feature>
<gene>
    <name evidence="2" type="ORF">SVUK_LOCUS20214</name>
</gene>
<dbReference type="OrthoDB" id="424572at2759"/>
<name>A0A3P7JP69_STRVU</name>